<dbReference type="EMBL" id="PYLY01000010">
    <property type="protein sequence ID" value="PSU07619.1"/>
    <property type="molecule type" value="Genomic_DNA"/>
</dbReference>
<feature type="transmembrane region" description="Helical" evidence="1">
    <location>
        <begin position="64"/>
        <end position="84"/>
    </location>
</feature>
<gene>
    <name evidence="2" type="ORF">C0W81_06530</name>
</gene>
<sequence length="94" mass="10837">MTFTLFIIGVLIQYLASYHVFSKPILDKFVNYTFIHRNFLFLGFPFFYIGYFIKNSKSLVKLSLPVLISISILGLGLLLGESWYNYNNPQENGG</sequence>
<dbReference type="Proteomes" id="UP000241858">
    <property type="component" value="Unassembled WGS sequence"/>
</dbReference>
<evidence type="ECO:0000313" key="2">
    <source>
        <dbReference type="EMBL" id="PSU07619.1"/>
    </source>
</evidence>
<keyword evidence="1" id="KW-1133">Transmembrane helix</keyword>
<protein>
    <submittedName>
        <fullName evidence="2">Uncharacterized protein</fullName>
    </submittedName>
</protein>
<feature type="non-terminal residue" evidence="2">
    <location>
        <position position="94"/>
    </location>
</feature>
<comment type="caution">
    <text evidence="2">The sequence shown here is derived from an EMBL/GenBank/DDBJ whole genome shotgun (WGS) entry which is preliminary data.</text>
</comment>
<evidence type="ECO:0000256" key="1">
    <source>
        <dbReference type="SAM" id="Phobius"/>
    </source>
</evidence>
<reference evidence="2 3" key="1">
    <citation type="submission" date="2018-03" db="EMBL/GenBank/DDBJ databases">
        <title>Whole genome sequencing of Histamine producing bacteria.</title>
        <authorList>
            <person name="Butler K."/>
        </authorList>
    </citation>
    <scope>NUCLEOTIDE SEQUENCE [LARGE SCALE GENOMIC DNA]</scope>
    <source>
        <strain evidence="2 3">DSM 23343</strain>
    </source>
</reference>
<proteinExistence type="predicted"/>
<keyword evidence="1" id="KW-0472">Membrane</keyword>
<dbReference type="AlphaFoldDB" id="A0A2T3HZH2"/>
<accession>A0A2T3HZH2</accession>
<name>A0A2T3HZH2_9GAMM</name>
<feature type="transmembrane region" description="Helical" evidence="1">
    <location>
        <begin position="32"/>
        <end position="52"/>
    </location>
</feature>
<evidence type="ECO:0000313" key="3">
    <source>
        <dbReference type="Proteomes" id="UP000241858"/>
    </source>
</evidence>
<keyword evidence="1" id="KW-0812">Transmembrane</keyword>
<organism evidence="2 3">
    <name type="scientific">Photobacterium aquimaris</name>
    <dbReference type="NCBI Taxonomy" id="512643"/>
    <lineage>
        <taxon>Bacteria</taxon>
        <taxon>Pseudomonadati</taxon>
        <taxon>Pseudomonadota</taxon>
        <taxon>Gammaproteobacteria</taxon>
        <taxon>Vibrionales</taxon>
        <taxon>Vibrionaceae</taxon>
        <taxon>Photobacterium</taxon>
    </lineage>
</organism>